<dbReference type="AlphaFoldDB" id="A0A9P3FMG7"/>
<organism evidence="2 3">
    <name type="scientific">Cercospora kikuchii</name>
    <dbReference type="NCBI Taxonomy" id="84275"/>
    <lineage>
        <taxon>Eukaryota</taxon>
        <taxon>Fungi</taxon>
        <taxon>Dikarya</taxon>
        <taxon>Ascomycota</taxon>
        <taxon>Pezizomycotina</taxon>
        <taxon>Dothideomycetes</taxon>
        <taxon>Dothideomycetidae</taxon>
        <taxon>Mycosphaerellales</taxon>
        <taxon>Mycosphaerellaceae</taxon>
        <taxon>Cercospora</taxon>
    </lineage>
</organism>
<gene>
    <name evidence="2" type="ORF">CKM354_001263900</name>
</gene>
<feature type="region of interest" description="Disordered" evidence="1">
    <location>
        <begin position="588"/>
        <end position="610"/>
    </location>
</feature>
<accession>A0A9P3FMG7</accession>
<proteinExistence type="predicted"/>
<evidence type="ECO:0000313" key="2">
    <source>
        <dbReference type="EMBL" id="GIZ49609.1"/>
    </source>
</evidence>
<sequence length="610" mass="66871">MNLLQGDVTSNIPLSCNVCPRRPDFSDVSHLLTHIQSKGHLSAYYKLKVKGTSDPAAQRTIDDFDEWYADYGLEELMRERMSQKDKKKVGSGSASRRSTTATHSARSTPAPSAARRATRSLREQTLLDPQLNRRGASTSSRSATPLSLFDPVNFHRSFGAMQPAWGQPSYLSISPSTIKQESVSSFDDEEDDVYEPLVGRNSRRRANNSISVFSQMDEISDFGEDIINDNTKLKGVIWPGMSIFDSATPDMKRRRNQKKDARVLRALQVTSEIVEPTECVYDTAGELRRERDITGLPPSEDDLIEGESEPEPEEQEKKRPRRNGRQALVKKEPNTGRVTRGRKQAAPLFTRTAKATYFDGLDKDDDLTYRVRPKQRTGLSIHRDNTGPEITFNQPNSLNYLTAGYAPLHGSTSTGLLQRSHALENPLMPRSHSRELSWGQSHVPFRPSSNGLTNPHQQAYSTFGGMFSQPPVASNANANVSAIASASAASGHTFGAFAHNFGAGPTMPNNTNALFQTSTGDLWDIFNSVTDPVDSIVGDADLGFGVGGEAVPNNALFLSDVKPAVEDEEGTLSATNLPRHPLALSSSRHLHGNHSQGLGRGAAIGLTEKR</sequence>
<dbReference type="EMBL" id="BOLY01000009">
    <property type="protein sequence ID" value="GIZ49609.1"/>
    <property type="molecule type" value="Genomic_DNA"/>
</dbReference>
<feature type="compositionally biased region" description="Acidic residues" evidence="1">
    <location>
        <begin position="299"/>
        <end position="314"/>
    </location>
</feature>
<evidence type="ECO:0000256" key="1">
    <source>
        <dbReference type="SAM" id="MobiDB-lite"/>
    </source>
</evidence>
<dbReference type="OrthoDB" id="5428259at2759"/>
<comment type="caution">
    <text evidence="2">The sequence shown here is derived from an EMBL/GenBank/DDBJ whole genome shotgun (WGS) entry which is preliminary data.</text>
</comment>
<reference evidence="2 3" key="1">
    <citation type="submission" date="2021-01" db="EMBL/GenBank/DDBJ databases">
        <title>Cercospora kikuchii MAFF 305040 whole genome shotgun sequence.</title>
        <authorList>
            <person name="Kashiwa T."/>
            <person name="Suzuki T."/>
        </authorList>
    </citation>
    <scope>NUCLEOTIDE SEQUENCE [LARGE SCALE GENOMIC DNA]</scope>
    <source>
        <strain evidence="2 3">MAFF 305040</strain>
    </source>
</reference>
<feature type="compositionally biased region" description="Low complexity" evidence="1">
    <location>
        <begin position="93"/>
        <end position="115"/>
    </location>
</feature>
<dbReference type="GeneID" id="68298214"/>
<name>A0A9P3FMG7_9PEZI</name>
<evidence type="ECO:0000313" key="3">
    <source>
        <dbReference type="Proteomes" id="UP000825890"/>
    </source>
</evidence>
<feature type="region of interest" description="Disordered" evidence="1">
    <location>
        <begin position="79"/>
        <end position="145"/>
    </location>
</feature>
<feature type="compositionally biased region" description="Low complexity" evidence="1">
    <location>
        <begin position="133"/>
        <end position="144"/>
    </location>
</feature>
<protein>
    <submittedName>
        <fullName evidence="2">Uncharacterized protein</fullName>
    </submittedName>
</protein>
<feature type="region of interest" description="Disordered" evidence="1">
    <location>
        <begin position="290"/>
        <end position="342"/>
    </location>
</feature>
<dbReference type="RefSeq" id="XP_044664096.1">
    <property type="nucleotide sequence ID" value="XM_044808161.1"/>
</dbReference>
<dbReference type="Proteomes" id="UP000825890">
    <property type="component" value="Unassembled WGS sequence"/>
</dbReference>
<keyword evidence="3" id="KW-1185">Reference proteome</keyword>